<feature type="compositionally biased region" description="Basic residues" evidence="1">
    <location>
        <begin position="1"/>
        <end position="13"/>
    </location>
</feature>
<proteinExistence type="predicted"/>
<accession>A0ABR1LDP6</accession>
<gene>
    <name evidence="3" type="ORF">IWX46DRAFT_584755</name>
</gene>
<evidence type="ECO:0008006" key="5">
    <source>
        <dbReference type="Google" id="ProtNLM"/>
    </source>
</evidence>
<keyword evidence="2" id="KW-1133">Transmembrane helix</keyword>
<sequence>MDARSRLRSRARPQPRSQGRFQKRSQSRSQARHRLLEAIHPLAFAILGIFTIISAILLGYSFRPQCALCPRPPPCPRPQPCPLVPAGGNFSWIEYIPRITSGKLQKSLPRDKHIPPAWHVFNVSDASVSWANPLLPTDEESVTCRRRINRQARQLRALWHPDRASQSGLRTLLDLSDRQLIVVDQIIQQAYNDAMFGCMTAAQKSTWVNALTDKQSVDEWDAVDADDIMKMMPTTDEAEDPRDPGLDLSTAEFIHVRQCMERQGIVWAQALYQLRLQRRGLWERCKSSIEQAVTKLVGPDRKPFWEELAHKRALRRQQVVAALMKRTGVLNGCQTEDDDDDDDDDFGTAWWERRDFDQNLCDVGRVL</sequence>
<evidence type="ECO:0000256" key="2">
    <source>
        <dbReference type="SAM" id="Phobius"/>
    </source>
</evidence>
<keyword evidence="2" id="KW-0812">Transmembrane</keyword>
<reference evidence="3 4" key="1">
    <citation type="submission" date="2024-04" db="EMBL/GenBank/DDBJ databases">
        <title>Phyllosticta paracitricarpa is synonymous to the EU quarantine fungus P. citricarpa based on phylogenomic analyses.</title>
        <authorList>
            <consortium name="Lawrence Berkeley National Laboratory"/>
            <person name="Van Ingen-Buijs V.A."/>
            <person name="Van Westerhoven A.C."/>
            <person name="Haridas S."/>
            <person name="Skiadas P."/>
            <person name="Martin F."/>
            <person name="Groenewald J.Z."/>
            <person name="Crous P.W."/>
            <person name="Seidl M.F."/>
        </authorList>
    </citation>
    <scope>NUCLEOTIDE SEQUENCE [LARGE SCALE GENOMIC DNA]</scope>
    <source>
        <strain evidence="3 4">CBS 122670</strain>
    </source>
</reference>
<evidence type="ECO:0000313" key="3">
    <source>
        <dbReference type="EMBL" id="KAK7532774.1"/>
    </source>
</evidence>
<evidence type="ECO:0000313" key="4">
    <source>
        <dbReference type="Proteomes" id="UP001365128"/>
    </source>
</evidence>
<name>A0ABR1LDP6_9PEZI</name>
<protein>
    <recommendedName>
        <fullName evidence="5">J domain-containing protein</fullName>
    </recommendedName>
</protein>
<feature type="transmembrane region" description="Helical" evidence="2">
    <location>
        <begin position="42"/>
        <end position="62"/>
    </location>
</feature>
<keyword evidence="2" id="KW-0472">Membrane</keyword>
<dbReference type="EMBL" id="JBBPDW010000048">
    <property type="protein sequence ID" value="KAK7532774.1"/>
    <property type="molecule type" value="Genomic_DNA"/>
</dbReference>
<organism evidence="3 4">
    <name type="scientific">Phyllosticta citricarpa</name>
    <dbReference type="NCBI Taxonomy" id="55181"/>
    <lineage>
        <taxon>Eukaryota</taxon>
        <taxon>Fungi</taxon>
        <taxon>Dikarya</taxon>
        <taxon>Ascomycota</taxon>
        <taxon>Pezizomycotina</taxon>
        <taxon>Dothideomycetes</taxon>
        <taxon>Dothideomycetes incertae sedis</taxon>
        <taxon>Botryosphaeriales</taxon>
        <taxon>Phyllostictaceae</taxon>
        <taxon>Phyllosticta</taxon>
    </lineage>
</organism>
<keyword evidence="4" id="KW-1185">Reference proteome</keyword>
<feature type="region of interest" description="Disordered" evidence="1">
    <location>
        <begin position="1"/>
        <end position="28"/>
    </location>
</feature>
<comment type="caution">
    <text evidence="3">The sequence shown here is derived from an EMBL/GenBank/DDBJ whole genome shotgun (WGS) entry which is preliminary data.</text>
</comment>
<evidence type="ECO:0000256" key="1">
    <source>
        <dbReference type="SAM" id="MobiDB-lite"/>
    </source>
</evidence>
<dbReference type="Proteomes" id="UP001365128">
    <property type="component" value="Unassembled WGS sequence"/>
</dbReference>